<keyword evidence="1" id="KW-0732">Signal</keyword>
<feature type="signal peptide" evidence="1">
    <location>
        <begin position="1"/>
        <end position="20"/>
    </location>
</feature>
<feature type="chain" id="PRO_5043649758" evidence="1">
    <location>
        <begin position="21"/>
        <end position="294"/>
    </location>
</feature>
<protein>
    <submittedName>
        <fullName evidence="3">Glycine betaine ABC transporter substrate-binding protein</fullName>
    </submittedName>
</protein>
<dbReference type="AlphaFoldDB" id="A0AAU7DKX0"/>
<dbReference type="InterPro" id="IPR007210">
    <property type="entry name" value="ABC_Gly_betaine_transp_sub-bd"/>
</dbReference>
<sequence>MRRRAFIACLLSLCFSLVSCSPPRPDHPVIGAKNFTEQVILGELLAQEIEARSNLKVERRFYLAGSYICNQALVAGRIDAYVEYTGTALTAILKQPVDRNPQSVLDTVRRLYASRYAIRVADPLGFENTFAMVIRNDDARRLHISSLSQAAPFAPQWRLGVGYEFEQRPDGLPGLSAAYNLHFDGSPRTMDLGLLYRALNAHQVDMIAANSTDGPIQAFALVALQDDRHYFPPYDAVPLVREDALRRWPQIAIALKALANKISAEDMRAMNEAVDGQHRDPAEVVREYRMRKGL</sequence>
<dbReference type="Pfam" id="PF04069">
    <property type="entry name" value="OpuAC"/>
    <property type="match status" value="1"/>
</dbReference>
<reference evidence="3" key="1">
    <citation type="submission" date="2023-03" db="EMBL/GenBank/DDBJ databases">
        <title>Edaphobacter sp.</title>
        <authorList>
            <person name="Huber K.J."/>
            <person name="Papendorf J."/>
            <person name="Pilke C."/>
            <person name="Bunk B."/>
            <person name="Sproeer C."/>
            <person name="Pester M."/>
        </authorList>
    </citation>
    <scope>NUCLEOTIDE SEQUENCE</scope>
    <source>
        <strain evidence="3">DSM 110680</strain>
    </source>
</reference>
<dbReference type="EMBL" id="CP121196">
    <property type="protein sequence ID" value="XBH18011.1"/>
    <property type="molecule type" value="Genomic_DNA"/>
</dbReference>
<dbReference type="Gene3D" id="3.40.190.120">
    <property type="entry name" value="Osmoprotection protein (prox), domain 2"/>
    <property type="match status" value="1"/>
</dbReference>
<dbReference type="GO" id="GO:0022857">
    <property type="term" value="F:transmembrane transporter activity"/>
    <property type="evidence" value="ECO:0007669"/>
    <property type="project" value="InterPro"/>
</dbReference>
<organism evidence="3">
    <name type="scientific">Telmatobacter sp. DSM 110680</name>
    <dbReference type="NCBI Taxonomy" id="3036704"/>
    <lineage>
        <taxon>Bacteria</taxon>
        <taxon>Pseudomonadati</taxon>
        <taxon>Acidobacteriota</taxon>
        <taxon>Terriglobia</taxon>
        <taxon>Terriglobales</taxon>
        <taxon>Acidobacteriaceae</taxon>
        <taxon>Telmatobacter</taxon>
    </lineage>
</organism>
<dbReference type="PROSITE" id="PS51257">
    <property type="entry name" value="PROKAR_LIPOPROTEIN"/>
    <property type="match status" value="1"/>
</dbReference>
<dbReference type="RefSeq" id="WP_348263237.1">
    <property type="nucleotide sequence ID" value="NZ_CP121196.1"/>
</dbReference>
<accession>A0AAU7DKX0</accession>
<dbReference type="GO" id="GO:0043190">
    <property type="term" value="C:ATP-binding cassette (ABC) transporter complex"/>
    <property type="evidence" value="ECO:0007669"/>
    <property type="project" value="InterPro"/>
</dbReference>
<evidence type="ECO:0000256" key="1">
    <source>
        <dbReference type="SAM" id="SignalP"/>
    </source>
</evidence>
<name>A0AAU7DKX0_9BACT</name>
<dbReference type="CDD" id="cd13613">
    <property type="entry name" value="PBP2_Opu_like_2"/>
    <property type="match status" value="1"/>
</dbReference>
<evidence type="ECO:0000259" key="2">
    <source>
        <dbReference type="Pfam" id="PF04069"/>
    </source>
</evidence>
<gene>
    <name evidence="3" type="ORF">P8935_01465</name>
</gene>
<evidence type="ECO:0000313" key="3">
    <source>
        <dbReference type="EMBL" id="XBH18011.1"/>
    </source>
</evidence>
<feature type="domain" description="ABC-type glycine betaine transport system substrate-binding" evidence="2">
    <location>
        <begin position="29"/>
        <end position="288"/>
    </location>
</feature>
<proteinExistence type="predicted"/>
<dbReference type="Gene3D" id="3.40.190.10">
    <property type="entry name" value="Periplasmic binding protein-like II"/>
    <property type="match status" value="1"/>
</dbReference>
<dbReference type="SUPFAM" id="SSF53850">
    <property type="entry name" value="Periplasmic binding protein-like II"/>
    <property type="match status" value="1"/>
</dbReference>